<gene>
    <name evidence="3" type="ordered locus">Dd1591_3660</name>
</gene>
<name>C6CLG5_DICC1</name>
<dbReference type="AlphaFoldDB" id="C6CLG5"/>
<dbReference type="Pfam" id="PF01266">
    <property type="entry name" value="DAO"/>
    <property type="match status" value="1"/>
</dbReference>
<evidence type="ECO:0000313" key="3">
    <source>
        <dbReference type="EMBL" id="ACT08468.1"/>
    </source>
</evidence>
<sequence precursor="true">MESSRDTLWDIVIIGAGLAGSALAANVSQPGRRTLVLEATTPGSGGASAHSRGIVRVYDPNPSLMRKNVGGVQEWRRLNQRWPGVFTSCGVLYLLKDAHRETALPMIEAFSSPDYPIELISAQQALQLLPGLSIPSQTSVIWEPGGGYVNPRLACQLLIEQARRQGAEILEGTTVSAVEPGLNGVRVCAGGVTVRTRLAVIAAGAYSNELAPIRGLFSRSIPLSSLYSPSAQAPGVCLIDEDSGSYLRPNSAAFVFAGGSTQHDAPFVHQLSWLPERHQMNQQLAQQRLPGTELCLVDGRDGYDGYTPDFIPEISVMPDAGLALFCGFSGRGAKYIPDAARQFSEQLQAMLS</sequence>
<evidence type="ECO:0000313" key="4">
    <source>
        <dbReference type="Proteomes" id="UP000002735"/>
    </source>
</evidence>
<proteinExistence type="predicted"/>
<dbReference type="GO" id="GO:0005737">
    <property type="term" value="C:cytoplasm"/>
    <property type="evidence" value="ECO:0007669"/>
    <property type="project" value="TreeGrafter"/>
</dbReference>
<dbReference type="GO" id="GO:0016491">
    <property type="term" value="F:oxidoreductase activity"/>
    <property type="evidence" value="ECO:0007669"/>
    <property type="project" value="UniProtKB-KW"/>
</dbReference>
<dbReference type="GeneID" id="45081699"/>
<dbReference type="RefSeq" id="WP_015847983.1">
    <property type="nucleotide sequence ID" value="NC_012912.1"/>
</dbReference>
<dbReference type="HOGENOM" id="CLU_786934_0_0_6"/>
<evidence type="ECO:0000256" key="1">
    <source>
        <dbReference type="ARBA" id="ARBA00023002"/>
    </source>
</evidence>
<keyword evidence="1" id="KW-0560">Oxidoreductase</keyword>
<reference evidence="3 4" key="1">
    <citation type="submission" date="2009-06" db="EMBL/GenBank/DDBJ databases">
        <title>Complete sequence of Dickeya zeae Ech1591.</title>
        <authorList>
            <consortium name="US DOE Joint Genome Institute"/>
            <person name="Lucas S."/>
            <person name="Copeland A."/>
            <person name="Lapidus A."/>
            <person name="Glavina del Rio T."/>
            <person name="Tice H."/>
            <person name="Bruce D."/>
            <person name="Goodwin L."/>
            <person name="Pitluck S."/>
            <person name="Chertkov O."/>
            <person name="Brettin T."/>
            <person name="Detter J.C."/>
            <person name="Han C."/>
            <person name="Larimer F."/>
            <person name="Land M."/>
            <person name="Hauser L."/>
            <person name="Kyrpides N."/>
            <person name="Ovchinnikova G."/>
            <person name="Balakrishnan V."/>
            <person name="Glasner J."/>
            <person name="Perna N.T."/>
        </authorList>
    </citation>
    <scope>NUCLEOTIDE SEQUENCE [LARGE SCALE GENOMIC DNA]</scope>
    <source>
        <strain evidence="3 4">Ech1591</strain>
    </source>
</reference>
<dbReference type="InterPro" id="IPR006076">
    <property type="entry name" value="FAD-dep_OxRdtase"/>
</dbReference>
<dbReference type="PANTHER" id="PTHR13847:SF287">
    <property type="entry name" value="FAD-DEPENDENT OXIDOREDUCTASE DOMAIN-CONTAINING PROTEIN 1"/>
    <property type="match status" value="1"/>
</dbReference>
<evidence type="ECO:0000259" key="2">
    <source>
        <dbReference type="Pfam" id="PF01266"/>
    </source>
</evidence>
<organism evidence="3 4">
    <name type="scientific">Dickeya chrysanthemi (strain Ech1591)</name>
    <name type="common">Dickeya zeae (strain Ech1591)</name>
    <dbReference type="NCBI Taxonomy" id="561229"/>
    <lineage>
        <taxon>Bacteria</taxon>
        <taxon>Pseudomonadati</taxon>
        <taxon>Pseudomonadota</taxon>
        <taxon>Gammaproteobacteria</taxon>
        <taxon>Enterobacterales</taxon>
        <taxon>Pectobacteriaceae</taxon>
        <taxon>Dickeya</taxon>
    </lineage>
</organism>
<dbReference type="Proteomes" id="UP000002735">
    <property type="component" value="Chromosome"/>
</dbReference>
<dbReference type="OrthoDB" id="6565099at2"/>
<dbReference type="Gene3D" id="3.50.50.60">
    <property type="entry name" value="FAD/NAD(P)-binding domain"/>
    <property type="match status" value="1"/>
</dbReference>
<dbReference type="EMBL" id="CP001655">
    <property type="protein sequence ID" value="ACT08468.1"/>
    <property type="molecule type" value="Genomic_DNA"/>
</dbReference>
<dbReference type="SUPFAM" id="SSF51905">
    <property type="entry name" value="FAD/NAD(P)-binding domain"/>
    <property type="match status" value="1"/>
</dbReference>
<dbReference type="STRING" id="561229.Dd1591_3660"/>
<dbReference type="KEGG" id="dze:Dd1591_3660"/>
<dbReference type="PANTHER" id="PTHR13847">
    <property type="entry name" value="SARCOSINE DEHYDROGENASE-RELATED"/>
    <property type="match status" value="1"/>
</dbReference>
<dbReference type="Gene3D" id="3.30.9.10">
    <property type="entry name" value="D-Amino Acid Oxidase, subunit A, domain 2"/>
    <property type="match status" value="1"/>
</dbReference>
<dbReference type="eggNOG" id="COG0665">
    <property type="taxonomic scope" value="Bacteria"/>
</dbReference>
<feature type="domain" description="FAD dependent oxidoreductase" evidence="2">
    <location>
        <begin position="10"/>
        <end position="344"/>
    </location>
</feature>
<dbReference type="PRINTS" id="PR00411">
    <property type="entry name" value="PNDRDTASEI"/>
</dbReference>
<protein>
    <submittedName>
        <fullName evidence="3">FAD dependent oxidoreductase</fullName>
    </submittedName>
</protein>
<accession>C6CLG5</accession>
<dbReference type="InterPro" id="IPR036188">
    <property type="entry name" value="FAD/NAD-bd_sf"/>
</dbReference>